<feature type="compositionally biased region" description="Low complexity" evidence="1">
    <location>
        <begin position="544"/>
        <end position="563"/>
    </location>
</feature>
<evidence type="ECO:0008006" key="4">
    <source>
        <dbReference type="Google" id="ProtNLM"/>
    </source>
</evidence>
<reference evidence="2 3" key="1">
    <citation type="submission" date="2013-03" db="EMBL/GenBank/DDBJ databases">
        <title>The Genome Sequence of Cladophialophora carrionii CBS 160.54.</title>
        <authorList>
            <consortium name="The Broad Institute Genomics Platform"/>
            <person name="Cuomo C."/>
            <person name="de Hoog S."/>
            <person name="Gorbushina A."/>
            <person name="Walker B."/>
            <person name="Young S.K."/>
            <person name="Zeng Q."/>
            <person name="Gargeya S."/>
            <person name="Fitzgerald M."/>
            <person name="Haas B."/>
            <person name="Abouelleil A."/>
            <person name="Allen A.W."/>
            <person name="Alvarado L."/>
            <person name="Arachchi H.M."/>
            <person name="Berlin A.M."/>
            <person name="Chapman S.B."/>
            <person name="Gainer-Dewar J."/>
            <person name="Goldberg J."/>
            <person name="Griggs A."/>
            <person name="Gujja S."/>
            <person name="Hansen M."/>
            <person name="Howarth C."/>
            <person name="Imamovic A."/>
            <person name="Ireland A."/>
            <person name="Larimer J."/>
            <person name="McCowan C."/>
            <person name="Murphy C."/>
            <person name="Pearson M."/>
            <person name="Poon T.W."/>
            <person name="Priest M."/>
            <person name="Roberts A."/>
            <person name="Saif S."/>
            <person name="Shea T."/>
            <person name="Sisk P."/>
            <person name="Sykes S."/>
            <person name="Wortman J."/>
            <person name="Nusbaum C."/>
            <person name="Birren B."/>
        </authorList>
    </citation>
    <scope>NUCLEOTIDE SEQUENCE [LARGE SCALE GENOMIC DNA]</scope>
    <source>
        <strain evidence="2 3">CBS 160.54</strain>
    </source>
</reference>
<feature type="region of interest" description="Disordered" evidence="1">
    <location>
        <begin position="1"/>
        <end position="20"/>
    </location>
</feature>
<feature type="region of interest" description="Disordered" evidence="1">
    <location>
        <begin position="420"/>
        <end position="635"/>
    </location>
</feature>
<protein>
    <recommendedName>
        <fullName evidence="4">Chromatin structure-remodeling complex protein RSC7</fullName>
    </recommendedName>
</protein>
<dbReference type="InterPro" id="IPR013933">
    <property type="entry name" value="CRC_Rsc7/Swp82"/>
</dbReference>
<feature type="compositionally biased region" description="Polar residues" evidence="1">
    <location>
        <begin position="95"/>
        <end position="114"/>
    </location>
</feature>
<feature type="compositionally biased region" description="Low complexity" evidence="1">
    <location>
        <begin position="510"/>
        <end position="522"/>
    </location>
</feature>
<feature type="compositionally biased region" description="Low complexity" evidence="1">
    <location>
        <begin position="611"/>
        <end position="626"/>
    </location>
</feature>
<feature type="compositionally biased region" description="Basic and acidic residues" evidence="1">
    <location>
        <begin position="141"/>
        <end position="160"/>
    </location>
</feature>
<dbReference type="Proteomes" id="UP000030678">
    <property type="component" value="Unassembled WGS sequence"/>
</dbReference>
<feature type="region of interest" description="Disordered" evidence="1">
    <location>
        <begin position="672"/>
        <end position="701"/>
    </location>
</feature>
<dbReference type="HOGENOM" id="CLU_013061_2_0_1"/>
<evidence type="ECO:0000313" key="2">
    <source>
        <dbReference type="EMBL" id="ETI22332.1"/>
    </source>
</evidence>
<dbReference type="OrthoDB" id="5598844at2759"/>
<gene>
    <name evidence="2" type="ORF">G647_06406</name>
</gene>
<dbReference type="VEuPathDB" id="FungiDB:G647_06406"/>
<organism evidence="2 3">
    <name type="scientific">Cladophialophora carrionii CBS 160.54</name>
    <dbReference type="NCBI Taxonomy" id="1279043"/>
    <lineage>
        <taxon>Eukaryota</taxon>
        <taxon>Fungi</taxon>
        <taxon>Dikarya</taxon>
        <taxon>Ascomycota</taxon>
        <taxon>Pezizomycotina</taxon>
        <taxon>Eurotiomycetes</taxon>
        <taxon>Chaetothyriomycetidae</taxon>
        <taxon>Chaetothyriales</taxon>
        <taxon>Herpotrichiellaceae</taxon>
        <taxon>Cladophialophora</taxon>
    </lineage>
</organism>
<feature type="compositionally biased region" description="Polar residues" evidence="1">
    <location>
        <begin position="452"/>
        <end position="463"/>
    </location>
</feature>
<proteinExistence type="predicted"/>
<feature type="region of interest" description="Disordered" evidence="1">
    <location>
        <begin position="31"/>
        <end position="160"/>
    </location>
</feature>
<feature type="compositionally biased region" description="Polar residues" evidence="1">
    <location>
        <begin position="478"/>
        <end position="505"/>
    </location>
</feature>
<dbReference type="EMBL" id="KB822706">
    <property type="protein sequence ID" value="ETI22332.1"/>
    <property type="molecule type" value="Genomic_DNA"/>
</dbReference>
<feature type="compositionally biased region" description="Pro residues" evidence="1">
    <location>
        <begin position="566"/>
        <end position="575"/>
    </location>
</feature>
<name>V9D8N2_9EURO</name>
<sequence length="701" mass="76391">MSIYPPTRQPTNVLNGVGAMSDGSGTINPAALNASGGLIQSSTESGPRGVKRSRSPEQYSEYHQGDDDGPRKRGRPAKTPRASADFTSHIDALLTPSSQTSPDQNQTPVIQGGSQPPALTPTQTSPPRTIPKSTIKALPTVRDHTSDVLKPEGDEYQPREVDEAGEKKVDHLGYLQGGREYKIRTFVLPGRGQKLFMLATECARQLQYRDSYLLFNKNRSLFKIIASVKEKEELVNREILPYSYRSRQIAVVTARSMFRQFGSRVIKDGRRVRDDYWEAKAIKQGFTEQDAAGEKRPGAARAREAAAQDQLNARATVAASYGDIVYSNGPGYGTVQPPALQSGIASTMAQLASFDPAYESRYKDIVRPRHEITGPPYQDLTRSSTDAELTSQAAHAAEYSKTINQQNRYRRGIVEDYWRRPHEPPVSTPPPVEAEVATTNHPFSSPRFPSSDVPSTQPNTMSHAAQALQAPMHPPPFTHQQPPLQSPVRQPSLQQYTTRDSSQFPPQHPGYPRSSSSLSISHPAPPQQPMAFGSGGFSPHAMNQQQQQQQQQQQPQQQQQQQPSWGAPPPQPHPSPGIHRMTTPQFSPSLAQGQIPSPLPGGAHASPPQHPQQMQPPHMPMLHHQGSSGGLGGQQLYGPGAGLQAMSAAGYGALAMGGGQRGMYQMGGQSQYMSNQQHGQGWPPGAQSQGQAGGQWNQGFQ</sequence>
<dbReference type="Pfam" id="PF08624">
    <property type="entry name" value="CRC_subunit"/>
    <property type="match status" value="1"/>
</dbReference>
<accession>V9D8N2</accession>
<evidence type="ECO:0000313" key="3">
    <source>
        <dbReference type="Proteomes" id="UP000030678"/>
    </source>
</evidence>
<feature type="compositionally biased region" description="Polar residues" evidence="1">
    <location>
        <begin position="582"/>
        <end position="595"/>
    </location>
</feature>
<evidence type="ECO:0000256" key="1">
    <source>
        <dbReference type="SAM" id="MobiDB-lite"/>
    </source>
</evidence>
<dbReference type="RefSeq" id="XP_008728949.1">
    <property type="nucleotide sequence ID" value="XM_008730727.1"/>
</dbReference>
<dbReference type="AlphaFoldDB" id="V9D8N2"/>
<dbReference type="GeneID" id="19984899"/>